<evidence type="ECO:0000313" key="1">
    <source>
        <dbReference type="EMBL" id="MBB6695267.1"/>
    </source>
</evidence>
<accession>A0A841U3G2</accession>
<proteinExistence type="predicted"/>
<keyword evidence="2" id="KW-1185">Reference proteome</keyword>
<gene>
    <name evidence="1" type="ORF">H7B90_28115</name>
</gene>
<sequence length="73" mass="8264">MSIEPEAMYYRMRIMLGLTEEPEFIFDVETEKDKMIGFMDICLENGHKVSLEMNKYDAVPESGIEPGAGADAE</sequence>
<comment type="caution">
    <text evidence="1">The sequence shown here is derived from an EMBL/GenBank/DDBJ whole genome shotgun (WGS) entry which is preliminary data.</text>
</comment>
<dbReference type="EMBL" id="JACJVR010000119">
    <property type="protein sequence ID" value="MBB6695267.1"/>
    <property type="molecule type" value="Genomic_DNA"/>
</dbReference>
<evidence type="ECO:0000313" key="2">
    <source>
        <dbReference type="Proteomes" id="UP000553776"/>
    </source>
</evidence>
<dbReference type="RefSeq" id="WP_185139221.1">
    <property type="nucleotide sequence ID" value="NZ_BORM01000013.1"/>
</dbReference>
<protein>
    <submittedName>
        <fullName evidence="1">Uncharacterized protein</fullName>
    </submittedName>
</protein>
<name>A0A841U3G2_9BACL</name>
<organism evidence="1 2">
    <name type="scientific">Cohnella xylanilytica</name>
    <dbReference type="NCBI Taxonomy" id="557555"/>
    <lineage>
        <taxon>Bacteria</taxon>
        <taxon>Bacillati</taxon>
        <taxon>Bacillota</taxon>
        <taxon>Bacilli</taxon>
        <taxon>Bacillales</taxon>
        <taxon>Paenibacillaceae</taxon>
        <taxon>Cohnella</taxon>
    </lineage>
</organism>
<reference evidence="1 2" key="1">
    <citation type="submission" date="2020-08" db="EMBL/GenBank/DDBJ databases">
        <title>Cohnella phylogeny.</title>
        <authorList>
            <person name="Dunlap C."/>
        </authorList>
    </citation>
    <scope>NUCLEOTIDE SEQUENCE [LARGE SCALE GENOMIC DNA]</scope>
    <source>
        <strain evidence="1 2">DSM 25239</strain>
    </source>
</reference>
<dbReference type="Proteomes" id="UP000553776">
    <property type="component" value="Unassembled WGS sequence"/>
</dbReference>
<dbReference type="AlphaFoldDB" id="A0A841U3G2"/>